<protein>
    <submittedName>
        <fullName evidence="4">Peptidase M14 carboxypeptidase A</fullName>
    </submittedName>
</protein>
<dbReference type="AlphaFoldDB" id="I1DW34"/>
<keyword evidence="4" id="KW-0378">Hydrolase</keyword>
<feature type="domain" description="Peptidase M14" evidence="3">
    <location>
        <begin position="53"/>
        <end position="340"/>
    </location>
</feature>
<dbReference type="SUPFAM" id="SSF53187">
    <property type="entry name" value="Zn-dependent exopeptidases"/>
    <property type="match status" value="1"/>
</dbReference>
<evidence type="ECO:0000259" key="3">
    <source>
        <dbReference type="PROSITE" id="PS52035"/>
    </source>
</evidence>
<dbReference type="RefSeq" id="WP_008219794.1">
    <property type="nucleotide sequence ID" value="NZ_BAFK01000005.1"/>
</dbReference>
<name>I1DW34_9GAMM</name>
<keyword evidence="4" id="KW-0121">Carboxypeptidase</keyword>
<gene>
    <name evidence="4" type="ORF">RNAN_1233</name>
</gene>
<dbReference type="InterPro" id="IPR000834">
    <property type="entry name" value="Peptidase_M14"/>
</dbReference>
<dbReference type="GO" id="GO:0004181">
    <property type="term" value="F:metallocarboxypeptidase activity"/>
    <property type="evidence" value="ECO:0007669"/>
    <property type="project" value="InterPro"/>
</dbReference>
<evidence type="ECO:0000313" key="5">
    <source>
        <dbReference type="Proteomes" id="UP000004374"/>
    </source>
</evidence>
<dbReference type="OrthoDB" id="9758209at2"/>
<dbReference type="GO" id="GO:0006508">
    <property type="term" value="P:proteolysis"/>
    <property type="evidence" value="ECO:0007669"/>
    <property type="project" value="InterPro"/>
</dbReference>
<evidence type="ECO:0000313" key="4">
    <source>
        <dbReference type="EMBL" id="GAB58262.1"/>
    </source>
</evidence>
<organism evidence="4 5">
    <name type="scientific">Rheinheimera nanhaiensis E407-8</name>
    <dbReference type="NCBI Taxonomy" id="562729"/>
    <lineage>
        <taxon>Bacteria</taxon>
        <taxon>Pseudomonadati</taxon>
        <taxon>Pseudomonadota</taxon>
        <taxon>Gammaproteobacteria</taxon>
        <taxon>Chromatiales</taxon>
        <taxon>Chromatiaceae</taxon>
        <taxon>Rheinheimera</taxon>
    </lineage>
</organism>
<feature type="chain" id="PRO_5003638942" evidence="2">
    <location>
        <begin position="24"/>
        <end position="484"/>
    </location>
</feature>
<comment type="caution">
    <text evidence="4">The sequence shown here is derived from an EMBL/GenBank/DDBJ whole genome shotgun (WGS) entry which is preliminary data.</text>
</comment>
<sequence>MQRVSNWLLMATMGGAMTLAAMAFKTGAEQVMTQQGLTAQQYLQIKAADLDKAQLSYPDIAPLLEQHRANTQLRFSQLGQSVLGTPIWQIEIGSGPVKLLAWSQMHGDESTATASVMDLLQLLATAEGQQWLQGWQDKLTLRLIPMVNPDGAAAGSRFNSMGIDINRDAKALQTPEGRLLMQAARDFKPDFGLNLHDQNRFYAVGDSNKQATISLLAPAFNEAKQIDPVRQKAMQLIGEMRDLMARELPGYLAKYDDTFSWRSFGDTFAGMGISTVLIEAGGHPADDNRQVARQLITQLLVLSINSLSSGRYQQQPLSAYQAIPFNRDGGIKDLLIHNLNIEINGQRAKVDLAVDLDIEGAKQARLRDIGDLSIYGSYHQFDARGLSYQPPKAYVLTKPLQLTEQAYLALLRQGYSHFSGDERLLSIDTRLPVLLNPAGLPGDTPQRQRRATFLLANAQGVQLVLLNGQLLELSSGKLLNPLGT</sequence>
<accession>I1DW34</accession>
<comment type="caution">
    <text evidence="1">Lacks conserved residue(s) required for the propagation of feature annotation.</text>
</comment>
<dbReference type="GO" id="GO:0008270">
    <property type="term" value="F:zinc ion binding"/>
    <property type="evidence" value="ECO:0007669"/>
    <property type="project" value="InterPro"/>
</dbReference>
<dbReference type="Pfam" id="PF00246">
    <property type="entry name" value="Peptidase_M14"/>
    <property type="match status" value="1"/>
</dbReference>
<feature type="signal peptide" evidence="2">
    <location>
        <begin position="1"/>
        <end position="23"/>
    </location>
</feature>
<keyword evidence="5" id="KW-1185">Reference proteome</keyword>
<dbReference type="EMBL" id="BAFK01000005">
    <property type="protein sequence ID" value="GAB58262.1"/>
    <property type="molecule type" value="Genomic_DNA"/>
</dbReference>
<evidence type="ECO:0000256" key="2">
    <source>
        <dbReference type="SAM" id="SignalP"/>
    </source>
</evidence>
<evidence type="ECO:0000256" key="1">
    <source>
        <dbReference type="PROSITE-ProRule" id="PRU01379"/>
    </source>
</evidence>
<dbReference type="STRING" id="562729.RNAN_1233"/>
<keyword evidence="4" id="KW-0645">Protease</keyword>
<proteinExistence type="inferred from homology"/>
<keyword evidence="2" id="KW-0732">Signal</keyword>
<dbReference type="Gene3D" id="3.40.630.10">
    <property type="entry name" value="Zn peptidases"/>
    <property type="match status" value="1"/>
</dbReference>
<dbReference type="PROSITE" id="PS52035">
    <property type="entry name" value="PEPTIDASE_M14"/>
    <property type="match status" value="1"/>
</dbReference>
<reference evidence="4 5" key="1">
    <citation type="journal article" date="2012" name="J. Bacteriol.">
        <title>Genome Sequence of the Protease-Producing Bacterium Rheinheimera nanhaiensis E407-8T, Isolated from Deep-Sea Sediment of the South China Sea.</title>
        <authorList>
            <person name="Zhang X.-Y."/>
            <person name="Zhang Y.-J."/>
            <person name="Qin Q.-L."/>
            <person name="Xie B.-B."/>
            <person name="Chen X.-L."/>
            <person name="Zhou B.-C."/>
            <person name="Zhang Y.-Z."/>
        </authorList>
    </citation>
    <scope>NUCLEOTIDE SEQUENCE [LARGE SCALE GENOMIC DNA]</scope>
    <source>
        <strain evidence="4 5">E407-8</strain>
    </source>
</reference>
<dbReference type="Proteomes" id="UP000004374">
    <property type="component" value="Unassembled WGS sequence"/>
</dbReference>
<comment type="similarity">
    <text evidence="1">Belongs to the peptidase M14 family.</text>
</comment>